<sequence>MSLLHKFRFLSTPIVYRNSWICPNKQMSRTFSDEAQKAREAAASGAAAQPTIFDKIISKEIPANIIYEDSTCLAFNDIAPQAPVHFLVIPKKRIAMLELAKDEDKDILGHLMKVAGSLGQEKAPNGFRLVVNNGPDGCQSVYHLHLHVLGGRQLGWPPG</sequence>
<reference evidence="6" key="3">
    <citation type="submission" date="2020-05" db="UniProtKB">
        <authorList>
            <consortium name="EnsemblMetazoa"/>
        </authorList>
    </citation>
    <scope>IDENTIFICATION</scope>
    <source>
        <strain evidence="6">Jacobina</strain>
    </source>
</reference>
<dbReference type="PROSITE" id="PS00892">
    <property type="entry name" value="HIT_1"/>
    <property type="match status" value="1"/>
</dbReference>
<dbReference type="GO" id="GO:0003824">
    <property type="term" value="F:catalytic activity"/>
    <property type="evidence" value="ECO:0007669"/>
    <property type="project" value="InterPro"/>
</dbReference>
<dbReference type="EnsemblMetazoa" id="LLOJ004058-RA">
    <property type="protein sequence ID" value="LLOJ004058-PA"/>
    <property type="gene ID" value="LLOJ004058"/>
</dbReference>
<dbReference type="SUPFAM" id="SSF54197">
    <property type="entry name" value="HIT-like"/>
    <property type="match status" value="1"/>
</dbReference>
<name>A0A1B0CHZ6_LUTLO</name>
<evidence type="ECO:0000256" key="1">
    <source>
        <dbReference type="PIRSR" id="PIRSR601310-1"/>
    </source>
</evidence>
<organism evidence="6 7">
    <name type="scientific">Lutzomyia longipalpis</name>
    <name type="common">Sand fly</name>
    <dbReference type="NCBI Taxonomy" id="7200"/>
    <lineage>
        <taxon>Eukaryota</taxon>
        <taxon>Metazoa</taxon>
        <taxon>Ecdysozoa</taxon>
        <taxon>Arthropoda</taxon>
        <taxon>Hexapoda</taxon>
        <taxon>Insecta</taxon>
        <taxon>Pterygota</taxon>
        <taxon>Neoptera</taxon>
        <taxon>Endopterygota</taxon>
        <taxon>Diptera</taxon>
        <taxon>Nematocera</taxon>
        <taxon>Psychodoidea</taxon>
        <taxon>Psychodidae</taxon>
        <taxon>Lutzomyia</taxon>
        <taxon>Lutzomyia</taxon>
    </lineage>
</organism>
<evidence type="ECO:0000313" key="7">
    <source>
        <dbReference type="Proteomes" id="UP000092461"/>
    </source>
</evidence>
<dbReference type="VEuPathDB" id="VectorBase:LLONM1_010233"/>
<evidence type="ECO:0000256" key="3">
    <source>
        <dbReference type="PROSITE-ProRule" id="PRU00464"/>
    </source>
</evidence>
<feature type="active site" description="Tele-AMP-histidine intermediate" evidence="1">
    <location>
        <position position="145"/>
    </location>
</feature>
<dbReference type="Gene3D" id="3.30.428.10">
    <property type="entry name" value="HIT-like"/>
    <property type="match status" value="1"/>
</dbReference>
<reference evidence="5" key="2">
    <citation type="journal article" date="2020" name="BMC">
        <title>Leishmania infection induces a limited differential gene expression in the sand fly midgut.</title>
        <authorList>
            <person name="Coutinho-Abreu I.V."/>
            <person name="Serafim T.D."/>
            <person name="Meneses C."/>
            <person name="Kamhawi S."/>
            <person name="Oliveira F."/>
            <person name="Valenzuela J.G."/>
        </authorList>
    </citation>
    <scope>NUCLEOTIDE SEQUENCE</scope>
    <source>
        <strain evidence="5">Jacobina</strain>
        <tissue evidence="5">Midgut</tissue>
    </source>
</reference>
<evidence type="ECO:0000313" key="6">
    <source>
        <dbReference type="EnsemblMetazoa" id="LLOJ004058-PA"/>
    </source>
</evidence>
<evidence type="ECO:0000313" key="5">
    <source>
        <dbReference type="EMBL" id="MBC1180987.1"/>
    </source>
</evidence>
<keyword evidence="7" id="KW-1185">Reference proteome</keyword>
<dbReference type="PROSITE" id="PS51084">
    <property type="entry name" value="HIT_2"/>
    <property type="match status" value="1"/>
</dbReference>
<dbReference type="InterPro" id="IPR011146">
    <property type="entry name" value="HIT-like"/>
</dbReference>
<proteinExistence type="predicted"/>
<dbReference type="EMBL" id="GITU01012284">
    <property type="protein sequence ID" value="MBC1180987.1"/>
    <property type="molecule type" value="Transcribed_RNA"/>
</dbReference>
<dbReference type="Proteomes" id="UP000092461">
    <property type="component" value="Unassembled WGS sequence"/>
</dbReference>
<evidence type="ECO:0000259" key="4">
    <source>
        <dbReference type="PROSITE" id="PS51084"/>
    </source>
</evidence>
<evidence type="ECO:0000256" key="2">
    <source>
        <dbReference type="PIRSR" id="PIRSR601310-3"/>
    </source>
</evidence>
<dbReference type="PANTHER" id="PTHR23089">
    <property type="entry name" value="HISTIDINE TRIAD HIT PROTEIN"/>
    <property type="match status" value="1"/>
</dbReference>
<dbReference type="EMBL" id="AJWK01012924">
    <property type="status" value="NOT_ANNOTATED_CDS"/>
    <property type="molecule type" value="Genomic_DNA"/>
</dbReference>
<accession>A0A1B0CHZ6</accession>
<protein>
    <submittedName>
        <fullName evidence="5">Putative zinc-binding protein of the histidine triad hit family</fullName>
    </submittedName>
</protein>
<dbReference type="FunFam" id="3.30.428.10:FF:000005">
    <property type="entry name" value="Histidine triad nucleotide-binding protein 1"/>
    <property type="match status" value="1"/>
</dbReference>
<dbReference type="Pfam" id="PF01230">
    <property type="entry name" value="HIT"/>
    <property type="match status" value="1"/>
</dbReference>
<dbReference type="InterPro" id="IPR001310">
    <property type="entry name" value="Histidine_triad_HIT"/>
</dbReference>
<dbReference type="VEuPathDB" id="VectorBase:LLOJ004058"/>
<feature type="short sequence motif" description="Histidine triad motif" evidence="2 3">
    <location>
        <begin position="143"/>
        <end position="147"/>
    </location>
</feature>
<reference evidence="7" key="1">
    <citation type="submission" date="2012-05" db="EMBL/GenBank/DDBJ databases">
        <title>Whole Genome Assembly of Lutzomyia longipalpis.</title>
        <authorList>
            <person name="Richards S."/>
            <person name="Qu C."/>
            <person name="Dillon R."/>
            <person name="Worley K."/>
            <person name="Scherer S."/>
            <person name="Batterton M."/>
            <person name="Taylor A."/>
            <person name="Hawes A."/>
            <person name="Hernandez B."/>
            <person name="Kovar C."/>
            <person name="Mandapat C."/>
            <person name="Pham C."/>
            <person name="Qu C."/>
            <person name="Jing C."/>
            <person name="Bess C."/>
            <person name="Bandaranaike D."/>
            <person name="Ngo D."/>
            <person name="Ongeri F."/>
            <person name="Arias F."/>
            <person name="Lara F."/>
            <person name="Weissenberger G."/>
            <person name="Kamau G."/>
            <person name="Han H."/>
            <person name="Shen H."/>
            <person name="Dinh H."/>
            <person name="Khalil I."/>
            <person name="Jones J."/>
            <person name="Shafer J."/>
            <person name="Jayaseelan J."/>
            <person name="Quiroz J."/>
            <person name="Blankenburg K."/>
            <person name="Nguyen L."/>
            <person name="Jackson L."/>
            <person name="Francisco L."/>
            <person name="Tang L.-Y."/>
            <person name="Pu L.-L."/>
            <person name="Perales L."/>
            <person name="Lorensuhewa L."/>
            <person name="Munidasa M."/>
            <person name="Coyle M."/>
            <person name="Taylor M."/>
            <person name="Puazo M."/>
            <person name="Firestine M."/>
            <person name="Scheel M."/>
            <person name="Javaid M."/>
            <person name="Wang M."/>
            <person name="Li M."/>
            <person name="Tabassum N."/>
            <person name="Saada N."/>
            <person name="Osuji N."/>
            <person name="Aqrawi P."/>
            <person name="Fu Q."/>
            <person name="Thornton R."/>
            <person name="Raj R."/>
            <person name="Goodspeed R."/>
            <person name="Mata R."/>
            <person name="Najjar R."/>
            <person name="Gubbala S."/>
            <person name="Lee S."/>
            <person name="Denson S."/>
            <person name="Patil S."/>
            <person name="Macmil S."/>
            <person name="Qi S."/>
            <person name="Matskevitch T."/>
            <person name="Palculict T."/>
            <person name="Mathew T."/>
            <person name="Vee V."/>
            <person name="Velamala V."/>
            <person name="Korchina V."/>
            <person name="Cai W."/>
            <person name="Liu W."/>
            <person name="Dai W."/>
            <person name="Zou X."/>
            <person name="Zhu Y."/>
            <person name="Zhang Y."/>
            <person name="Wu Y.-Q."/>
            <person name="Xin Y."/>
            <person name="Nazarath L."/>
            <person name="Kovar C."/>
            <person name="Han Y."/>
            <person name="Muzny D."/>
            <person name="Gibbs R."/>
        </authorList>
    </citation>
    <scope>NUCLEOTIDE SEQUENCE [LARGE SCALE GENOMIC DNA]</scope>
    <source>
        <strain evidence="7">Jacobina</strain>
    </source>
</reference>
<dbReference type="PRINTS" id="PR00332">
    <property type="entry name" value="HISTRIAD"/>
</dbReference>
<dbReference type="InterPro" id="IPR019808">
    <property type="entry name" value="Histidine_triad_CS"/>
</dbReference>
<dbReference type="CDD" id="cd01276">
    <property type="entry name" value="PKCI_related"/>
    <property type="match status" value="1"/>
</dbReference>
<dbReference type="InterPro" id="IPR036265">
    <property type="entry name" value="HIT-like_sf"/>
</dbReference>
<dbReference type="AlphaFoldDB" id="A0A1B0CHZ6"/>
<feature type="domain" description="HIT" evidence="4">
    <location>
        <begin position="52"/>
        <end position="159"/>
    </location>
</feature>